<dbReference type="SUPFAM" id="SSF56059">
    <property type="entry name" value="Glutathione synthetase ATP-binding domain-like"/>
    <property type="match status" value="1"/>
</dbReference>
<feature type="domain" description="ATP-citrate synthase ATP-grasp" evidence="2">
    <location>
        <begin position="2"/>
        <end position="214"/>
    </location>
</feature>
<dbReference type="eggNOG" id="KOG1254">
    <property type="taxonomic scope" value="Eukaryota"/>
</dbReference>
<protein>
    <recommendedName>
        <fullName evidence="2">ATP-citrate synthase ATP-grasp domain-containing protein</fullName>
    </recommendedName>
</protein>
<dbReference type="KEGG" id="aaf:AURANDRAFT_66963"/>
<accession>F0YJG2</accession>
<dbReference type="InParanoid" id="F0YJG2"/>
<dbReference type="GeneID" id="20226018"/>
<dbReference type="OrthoDB" id="445110at2759"/>
<dbReference type="RefSeq" id="XP_009040522.1">
    <property type="nucleotide sequence ID" value="XM_009042274.1"/>
</dbReference>
<dbReference type="Pfam" id="PF24948">
    <property type="entry name" value="Citrate_synth_N"/>
    <property type="match status" value="1"/>
</dbReference>
<evidence type="ECO:0000313" key="4">
    <source>
        <dbReference type="Proteomes" id="UP000002729"/>
    </source>
</evidence>
<gene>
    <name evidence="3" type="ORF">AURANDRAFT_66963</name>
</gene>
<evidence type="ECO:0000259" key="2">
    <source>
        <dbReference type="Pfam" id="PF24948"/>
    </source>
</evidence>
<evidence type="ECO:0000256" key="1">
    <source>
        <dbReference type="SAM" id="MobiDB-lite"/>
    </source>
</evidence>
<evidence type="ECO:0000313" key="3">
    <source>
        <dbReference type="EMBL" id="EGB04786.1"/>
    </source>
</evidence>
<name>F0YJG2_AURAN</name>
<reference evidence="3 4" key="1">
    <citation type="journal article" date="2011" name="Proc. Natl. Acad. Sci. U.S.A.">
        <title>Niche of harmful alga Aureococcus anophagefferens revealed through ecogenomics.</title>
        <authorList>
            <person name="Gobler C.J."/>
            <person name="Berry D.L."/>
            <person name="Dyhrman S.T."/>
            <person name="Wilhelm S.W."/>
            <person name="Salamov A."/>
            <person name="Lobanov A.V."/>
            <person name="Zhang Y."/>
            <person name="Collier J.L."/>
            <person name="Wurch L.L."/>
            <person name="Kustka A.B."/>
            <person name="Dill B.D."/>
            <person name="Shah M."/>
            <person name="VerBerkmoes N.C."/>
            <person name="Kuo A."/>
            <person name="Terry A."/>
            <person name="Pangilinan J."/>
            <person name="Lindquist E.A."/>
            <person name="Lucas S."/>
            <person name="Paulsen I.T."/>
            <person name="Hattenrath-Lehmann T.K."/>
            <person name="Talmage S.C."/>
            <person name="Walker E.A."/>
            <person name="Koch F."/>
            <person name="Burson A.M."/>
            <person name="Marcoval M.A."/>
            <person name="Tang Y.Z."/>
            <person name="Lecleir G.R."/>
            <person name="Coyne K.J."/>
            <person name="Berg G.M."/>
            <person name="Bertrand E.M."/>
            <person name="Saito M.A."/>
            <person name="Gladyshev V.N."/>
            <person name="Grigoriev I.V."/>
        </authorList>
    </citation>
    <scope>NUCLEOTIDE SEQUENCE [LARGE SCALE GENOMIC DNA]</scope>
    <source>
        <strain evidence="4">CCMP 1984</strain>
    </source>
</reference>
<dbReference type="EMBL" id="GL833147">
    <property type="protein sequence ID" value="EGB04786.1"/>
    <property type="molecule type" value="Genomic_DNA"/>
</dbReference>
<dbReference type="InterPro" id="IPR056749">
    <property type="entry name" value="Citrate_synth_N"/>
</dbReference>
<sequence length="313" mass="34319">MAAKPVREYFGKQLLAKYLGEASGGEFEFEGRGMLVKSGASDPASPSSWAALLAAHPWARDARLVAKPDQLIKRRGKAGLLAIDKSFDECRAWVDARMNATIDVEGVEGVLHTFLVEPFVPHAQADEYYVCVVSNREGEELLFCKDGGVDVGDVDAKAKRLQVPLGESAAPDALAAALLDGVPEARKPKLARFLATLLGVYRQLHFVYMEINPIGRVRSMETNAVLLMKGDSWPGIRGTGLTHKSPSGFWLGSDAPKRLILKVDLNDNRPPLADDSDGEGDDEEDEEGGEEEDEEDEDEDEPPPPEPKRQRRR</sequence>
<dbReference type="AlphaFoldDB" id="F0YJG2"/>
<dbReference type="Gene3D" id="3.30.470.110">
    <property type="match status" value="1"/>
</dbReference>
<keyword evidence="4" id="KW-1185">Reference proteome</keyword>
<dbReference type="Proteomes" id="UP000002729">
    <property type="component" value="Unassembled WGS sequence"/>
</dbReference>
<feature type="region of interest" description="Disordered" evidence="1">
    <location>
        <begin position="264"/>
        <end position="313"/>
    </location>
</feature>
<feature type="compositionally biased region" description="Acidic residues" evidence="1">
    <location>
        <begin position="274"/>
        <end position="303"/>
    </location>
</feature>
<dbReference type="OMA" id="ITHEEEF"/>
<proteinExistence type="predicted"/>
<organism evidence="4">
    <name type="scientific">Aureococcus anophagefferens</name>
    <name type="common">Harmful bloom alga</name>
    <dbReference type="NCBI Taxonomy" id="44056"/>
    <lineage>
        <taxon>Eukaryota</taxon>
        <taxon>Sar</taxon>
        <taxon>Stramenopiles</taxon>
        <taxon>Ochrophyta</taxon>
        <taxon>Pelagophyceae</taxon>
        <taxon>Pelagomonadales</taxon>
        <taxon>Pelagomonadaceae</taxon>
        <taxon>Aureococcus</taxon>
    </lineage>
</organism>